<dbReference type="GO" id="GO:0016887">
    <property type="term" value="F:ATP hydrolysis activity"/>
    <property type="evidence" value="ECO:0007669"/>
    <property type="project" value="InterPro"/>
</dbReference>
<feature type="domain" description="ATPase AAA-type core" evidence="1">
    <location>
        <begin position="201"/>
        <end position="327"/>
    </location>
</feature>
<dbReference type="GO" id="GO:0005524">
    <property type="term" value="F:ATP binding"/>
    <property type="evidence" value="ECO:0007669"/>
    <property type="project" value="InterPro"/>
</dbReference>
<dbReference type="AlphaFoldDB" id="A0A6J6WIU2"/>
<evidence type="ECO:0000259" key="1">
    <source>
        <dbReference type="Pfam" id="PF00004"/>
    </source>
</evidence>
<sequence>MTDQLRSIDELIAEAWKNNDIPTPHGALALRPTEYESSLIKPLVHHEMITGDYRHQQAMSFTTDPDIEWTIESLARQLPDDAIVERSTVVANRWITLQLRGDYWIGFLAMHGPRTEIEIFATTPTRSSKVALAIRAALRHNEVLENYVEYKVWNLEDNRLRRMKEQPWDTVNDNYPAGTRQQLARLMALTKEEPRGGKIIIWHGEPGTGKTNALRALMTEWKWAQSEIISDPEALLTRTDYLNNLVEASNPDGKTRLVIVEDSDSLLVADGSAGSRSPGMARLLNVADGILGIHQDLIILFTTNAAPSQLDAALSRPGRCLAHIKFNRFEAAEIKERFGENIPDPKTSMTLAEIWGARFEQVNIFDDSHPAMRGQYL</sequence>
<dbReference type="InterPro" id="IPR003959">
    <property type="entry name" value="ATPase_AAA_core"/>
</dbReference>
<reference evidence="2" key="1">
    <citation type="submission" date="2020-05" db="EMBL/GenBank/DDBJ databases">
        <authorList>
            <person name="Chiriac C."/>
            <person name="Salcher M."/>
            <person name="Ghai R."/>
            <person name="Kavagutti S V."/>
        </authorList>
    </citation>
    <scope>NUCLEOTIDE SEQUENCE</scope>
</reference>
<accession>A0A6J6WIU2</accession>
<dbReference type="SUPFAM" id="SSF52540">
    <property type="entry name" value="P-loop containing nucleoside triphosphate hydrolases"/>
    <property type="match status" value="1"/>
</dbReference>
<protein>
    <submittedName>
        <fullName evidence="2">Unannotated protein</fullName>
    </submittedName>
</protein>
<dbReference type="Gene3D" id="3.40.50.300">
    <property type="entry name" value="P-loop containing nucleotide triphosphate hydrolases"/>
    <property type="match status" value="1"/>
</dbReference>
<organism evidence="2">
    <name type="scientific">freshwater metagenome</name>
    <dbReference type="NCBI Taxonomy" id="449393"/>
    <lineage>
        <taxon>unclassified sequences</taxon>
        <taxon>metagenomes</taxon>
        <taxon>ecological metagenomes</taxon>
    </lineage>
</organism>
<dbReference type="InterPro" id="IPR027417">
    <property type="entry name" value="P-loop_NTPase"/>
</dbReference>
<proteinExistence type="predicted"/>
<dbReference type="EMBL" id="CAFAAB010000063">
    <property type="protein sequence ID" value="CAB4783233.1"/>
    <property type="molecule type" value="Genomic_DNA"/>
</dbReference>
<name>A0A6J6WIU2_9ZZZZ</name>
<evidence type="ECO:0000313" key="2">
    <source>
        <dbReference type="EMBL" id="CAB4783233.1"/>
    </source>
</evidence>
<dbReference type="Pfam" id="PF00004">
    <property type="entry name" value="AAA"/>
    <property type="match status" value="1"/>
</dbReference>
<gene>
    <name evidence="2" type="ORF">UFOPK2958_00677</name>
</gene>